<dbReference type="Gene3D" id="6.10.250.690">
    <property type="match status" value="1"/>
</dbReference>
<dbReference type="GO" id="GO:0005829">
    <property type="term" value="C:cytosol"/>
    <property type="evidence" value="ECO:0007669"/>
    <property type="project" value="TreeGrafter"/>
</dbReference>
<evidence type="ECO:0000313" key="11">
    <source>
        <dbReference type="Proteomes" id="UP000241118"/>
    </source>
</evidence>
<keyword evidence="2" id="KW-0902">Two-component regulatory system</keyword>
<dbReference type="CDD" id="cd00383">
    <property type="entry name" value="trans_reg_C"/>
    <property type="match status" value="1"/>
</dbReference>
<dbReference type="SMART" id="SM00862">
    <property type="entry name" value="Trans_reg_C"/>
    <property type="match status" value="1"/>
</dbReference>
<keyword evidence="1 6" id="KW-0597">Phosphoprotein</keyword>
<dbReference type="AlphaFoldDB" id="A0A2P8IJ98"/>
<dbReference type="GO" id="GO:0032993">
    <property type="term" value="C:protein-DNA complex"/>
    <property type="evidence" value="ECO:0007669"/>
    <property type="project" value="TreeGrafter"/>
</dbReference>
<comment type="caution">
    <text evidence="10">The sequence shown here is derived from an EMBL/GenBank/DDBJ whole genome shotgun (WGS) entry which is preliminary data.</text>
</comment>
<dbReference type="SUPFAM" id="SSF52172">
    <property type="entry name" value="CheY-like"/>
    <property type="match status" value="1"/>
</dbReference>
<dbReference type="Gene3D" id="1.10.10.10">
    <property type="entry name" value="Winged helix-like DNA-binding domain superfamily/Winged helix DNA-binding domain"/>
    <property type="match status" value="1"/>
</dbReference>
<keyword evidence="3" id="KW-0805">Transcription regulation</keyword>
<dbReference type="GO" id="GO:0006355">
    <property type="term" value="P:regulation of DNA-templated transcription"/>
    <property type="evidence" value="ECO:0007669"/>
    <property type="project" value="InterPro"/>
</dbReference>
<dbReference type="Pfam" id="PF00072">
    <property type="entry name" value="Response_reg"/>
    <property type="match status" value="1"/>
</dbReference>
<evidence type="ECO:0000259" key="9">
    <source>
        <dbReference type="PROSITE" id="PS51755"/>
    </source>
</evidence>
<feature type="DNA-binding region" description="OmpR/PhoB-type" evidence="7">
    <location>
        <begin position="128"/>
        <end position="222"/>
    </location>
</feature>
<dbReference type="GO" id="GO:0000156">
    <property type="term" value="F:phosphorelay response regulator activity"/>
    <property type="evidence" value="ECO:0007669"/>
    <property type="project" value="TreeGrafter"/>
</dbReference>
<keyword evidence="11" id="KW-1185">Reference proteome</keyword>
<evidence type="ECO:0000256" key="7">
    <source>
        <dbReference type="PROSITE-ProRule" id="PRU01091"/>
    </source>
</evidence>
<dbReference type="InterPro" id="IPR011006">
    <property type="entry name" value="CheY-like_superfamily"/>
</dbReference>
<evidence type="ECO:0000256" key="4">
    <source>
        <dbReference type="ARBA" id="ARBA00023125"/>
    </source>
</evidence>
<protein>
    <submittedName>
        <fullName evidence="10">DNA-binding response OmpR family regulator</fullName>
    </submittedName>
</protein>
<dbReference type="InterPro" id="IPR001867">
    <property type="entry name" value="OmpR/PhoB-type_DNA-bd"/>
</dbReference>
<keyword evidence="5" id="KW-0804">Transcription</keyword>
<evidence type="ECO:0000256" key="2">
    <source>
        <dbReference type="ARBA" id="ARBA00023012"/>
    </source>
</evidence>
<dbReference type="InterPro" id="IPR001789">
    <property type="entry name" value="Sig_transdc_resp-reg_receiver"/>
</dbReference>
<sequence length="224" mass="24620">MTRRVLVVEDDLTIADSVAARLRAEGFEVDLAHDGPSAVTRARDVRPDLVVLDVMLPGFDGLEVCRRIQAEQAVPVLMLTARGDETDLLVGLAVGADDYLTKPFSIRELAARVHALLRRVERAASAAASRITLADLEIDLAERRVTRGGAEAHLTPTEFELLVHLAERPRAVQSRERLLSEVWGWADGTGTRTVDSHIKALRRKLGTDLIRTVHGIGYALEVPR</sequence>
<organism evidence="10 11">
    <name type="scientific">Saccharothrix carnea</name>
    <dbReference type="NCBI Taxonomy" id="1280637"/>
    <lineage>
        <taxon>Bacteria</taxon>
        <taxon>Bacillati</taxon>
        <taxon>Actinomycetota</taxon>
        <taxon>Actinomycetes</taxon>
        <taxon>Pseudonocardiales</taxon>
        <taxon>Pseudonocardiaceae</taxon>
        <taxon>Saccharothrix</taxon>
    </lineage>
</organism>
<dbReference type="FunFam" id="3.40.50.2300:FF:000001">
    <property type="entry name" value="DNA-binding response regulator PhoB"/>
    <property type="match status" value="1"/>
</dbReference>
<name>A0A2P8IJ98_SACCR</name>
<dbReference type="Pfam" id="PF00486">
    <property type="entry name" value="Trans_reg_C"/>
    <property type="match status" value="1"/>
</dbReference>
<dbReference type="Gene3D" id="3.40.50.2300">
    <property type="match status" value="1"/>
</dbReference>
<evidence type="ECO:0000256" key="1">
    <source>
        <dbReference type="ARBA" id="ARBA00022553"/>
    </source>
</evidence>
<dbReference type="RefSeq" id="WP_106613829.1">
    <property type="nucleotide sequence ID" value="NZ_PYAX01000001.1"/>
</dbReference>
<dbReference type="EMBL" id="PYAX01000001">
    <property type="protein sequence ID" value="PSL58553.1"/>
    <property type="molecule type" value="Genomic_DNA"/>
</dbReference>
<feature type="modified residue" description="4-aspartylphosphate" evidence="6">
    <location>
        <position position="53"/>
    </location>
</feature>
<dbReference type="PROSITE" id="PS50110">
    <property type="entry name" value="RESPONSE_REGULATORY"/>
    <property type="match status" value="1"/>
</dbReference>
<feature type="domain" description="OmpR/PhoB-type" evidence="9">
    <location>
        <begin position="128"/>
        <end position="222"/>
    </location>
</feature>
<dbReference type="SMART" id="SM00448">
    <property type="entry name" value="REC"/>
    <property type="match status" value="1"/>
</dbReference>
<dbReference type="InterPro" id="IPR039420">
    <property type="entry name" value="WalR-like"/>
</dbReference>
<proteinExistence type="predicted"/>
<accession>A0A2P8IJ98</accession>
<evidence type="ECO:0000256" key="3">
    <source>
        <dbReference type="ARBA" id="ARBA00023015"/>
    </source>
</evidence>
<keyword evidence="4 7" id="KW-0238">DNA-binding</keyword>
<evidence type="ECO:0000313" key="10">
    <source>
        <dbReference type="EMBL" id="PSL58553.1"/>
    </source>
</evidence>
<dbReference type="Proteomes" id="UP000241118">
    <property type="component" value="Unassembled WGS sequence"/>
</dbReference>
<feature type="domain" description="Response regulatory" evidence="8">
    <location>
        <begin position="4"/>
        <end position="117"/>
    </location>
</feature>
<reference evidence="10 11" key="1">
    <citation type="submission" date="2018-03" db="EMBL/GenBank/DDBJ databases">
        <title>Genomic Encyclopedia of Type Strains, Phase III (KMG-III): the genomes of soil and plant-associated and newly described type strains.</title>
        <authorList>
            <person name="Whitman W."/>
        </authorList>
    </citation>
    <scope>NUCLEOTIDE SEQUENCE [LARGE SCALE GENOMIC DNA]</scope>
    <source>
        <strain evidence="10 11">CGMCC 4.7097</strain>
    </source>
</reference>
<evidence type="ECO:0000256" key="5">
    <source>
        <dbReference type="ARBA" id="ARBA00023163"/>
    </source>
</evidence>
<dbReference type="InterPro" id="IPR036388">
    <property type="entry name" value="WH-like_DNA-bd_sf"/>
</dbReference>
<dbReference type="GO" id="GO:0000976">
    <property type="term" value="F:transcription cis-regulatory region binding"/>
    <property type="evidence" value="ECO:0007669"/>
    <property type="project" value="TreeGrafter"/>
</dbReference>
<dbReference type="PANTHER" id="PTHR48111">
    <property type="entry name" value="REGULATOR OF RPOS"/>
    <property type="match status" value="1"/>
</dbReference>
<dbReference type="PROSITE" id="PS51755">
    <property type="entry name" value="OMPR_PHOB"/>
    <property type="match status" value="1"/>
</dbReference>
<dbReference type="PANTHER" id="PTHR48111:SF4">
    <property type="entry name" value="DNA-BINDING DUAL TRANSCRIPTIONAL REGULATOR OMPR"/>
    <property type="match status" value="1"/>
</dbReference>
<gene>
    <name evidence="10" type="ORF">B0I31_101772</name>
</gene>
<dbReference type="OrthoDB" id="3197131at2"/>
<dbReference type="InterPro" id="IPR016032">
    <property type="entry name" value="Sig_transdc_resp-reg_C-effctor"/>
</dbReference>
<evidence type="ECO:0000256" key="6">
    <source>
        <dbReference type="PROSITE-ProRule" id="PRU00169"/>
    </source>
</evidence>
<evidence type="ECO:0000259" key="8">
    <source>
        <dbReference type="PROSITE" id="PS50110"/>
    </source>
</evidence>
<dbReference type="SUPFAM" id="SSF46894">
    <property type="entry name" value="C-terminal effector domain of the bipartite response regulators"/>
    <property type="match status" value="1"/>
</dbReference>